<proteinExistence type="inferred from homology"/>
<comment type="caution">
    <text evidence="7">The sequence shown here is derived from an EMBL/GenBank/DDBJ whole genome shotgun (WGS) entry which is preliminary data.</text>
</comment>
<dbReference type="Gene3D" id="1.10.1400.10">
    <property type="match status" value="1"/>
</dbReference>
<evidence type="ECO:0000256" key="1">
    <source>
        <dbReference type="ARBA" id="ARBA00006586"/>
    </source>
</evidence>
<name>A0A3S2YVP2_9HYPH</name>
<dbReference type="InterPro" id="IPR043147">
    <property type="entry name" value="Penicillin_amidase_A-knob"/>
</dbReference>
<dbReference type="Proteomes" id="UP000286997">
    <property type="component" value="Unassembled WGS sequence"/>
</dbReference>
<dbReference type="InterPro" id="IPR043146">
    <property type="entry name" value="Penicillin_amidase_N_B-knob"/>
</dbReference>
<evidence type="ECO:0000256" key="3">
    <source>
        <dbReference type="ARBA" id="ARBA00023145"/>
    </source>
</evidence>
<dbReference type="GO" id="GO:0017000">
    <property type="term" value="P:antibiotic biosynthetic process"/>
    <property type="evidence" value="ECO:0007669"/>
    <property type="project" value="InterPro"/>
</dbReference>
<dbReference type="PANTHER" id="PTHR34218:SF4">
    <property type="entry name" value="ACYL-HOMOSERINE LACTONE ACYLASE QUIP"/>
    <property type="match status" value="1"/>
</dbReference>
<accession>A0A3S2YVP2</accession>
<organism evidence="7 8">
    <name type="scientific">Methylobacterium oryzihabitans</name>
    <dbReference type="NCBI Taxonomy" id="2499852"/>
    <lineage>
        <taxon>Bacteria</taxon>
        <taxon>Pseudomonadati</taxon>
        <taxon>Pseudomonadota</taxon>
        <taxon>Alphaproteobacteria</taxon>
        <taxon>Hyphomicrobiales</taxon>
        <taxon>Methylobacteriaceae</taxon>
        <taxon>Methylobacterium</taxon>
    </lineage>
</organism>
<evidence type="ECO:0000256" key="6">
    <source>
        <dbReference type="SAM" id="MobiDB-lite"/>
    </source>
</evidence>
<evidence type="ECO:0000313" key="8">
    <source>
        <dbReference type="Proteomes" id="UP000286997"/>
    </source>
</evidence>
<sequence>MPVASETLTVPGLDAPAEIRLDRHGIAHLRAGSRRDAFFVQGFNAARDRLWQLDLWRRRGLGLLAESFGPGYLAQDRAARSFVYRGDMEAEWAAYGAPDTRAVVEAFVAGLNAWIDLAGREPERLAPEFAATGTRPGRWEAADVVRVRSHALVRNAASEVARARVAARGALALDRYRKALAPPHDPVVPDGLAALPDDLLDLVRLATAGVGFGPERLAARRDEADRWCRVDEDGAVTAAPVPEAGEAPPEGSNNWAVGPGRTATGRPILASDPHRAYTLPSLRYVVHLTAPGLDVIGAGEPALPGISIGHNGHAAFSLTIAPLDQEDVTAYETHPDDPDLYRYGDGWERMRRVAERIPVRGGPDEPVSLAFTRHGPVIHADPAARRAFALRTVWSEPGTSAYLASLAYLDARSPEAFGAALRHWSAPSVNQVYADADGRIAWFVAGLAPRRPNWDGLMPVPGDGRYEWDGFHAADDLPRAIDPPRGFVATANEMNLPADYPAEARRLGFEWLEPWRAERIHAVLDGQDRHGLAESMALQGDDLSLPARRLAGHAAVLPPAPDIAAAQAVLAGFDGRLHEESGAALLAEIWWIHHLRPALLAHLAPDAATRALLAPGDAETLLPLLDAADPGLAPAERDALLVGTLAAAYRDCASRFGADDAAWAWGRFHHARFLHPLSRVNGGAFDVGPLPVGGSGASVMNTSYRPETGRLTVGASFRMVVDVGDWDASVFVNAPGQSGDPRSPHYADHAALWAGRGYRPMLYTREAVDAATERVIALRPG</sequence>
<evidence type="ECO:0000256" key="4">
    <source>
        <dbReference type="PIRSR" id="PIRSR001227-1"/>
    </source>
</evidence>
<evidence type="ECO:0000256" key="2">
    <source>
        <dbReference type="ARBA" id="ARBA00022801"/>
    </source>
</evidence>
<dbReference type="Gene3D" id="2.30.120.10">
    <property type="match status" value="1"/>
</dbReference>
<keyword evidence="2" id="KW-0378">Hydrolase</keyword>
<dbReference type="InterPro" id="IPR002692">
    <property type="entry name" value="S45"/>
</dbReference>
<dbReference type="SUPFAM" id="SSF56235">
    <property type="entry name" value="N-terminal nucleophile aminohydrolases (Ntn hydrolases)"/>
    <property type="match status" value="1"/>
</dbReference>
<dbReference type="Pfam" id="PF01804">
    <property type="entry name" value="Penicil_amidase"/>
    <property type="match status" value="1"/>
</dbReference>
<protein>
    <submittedName>
        <fullName evidence="7">Penicillin acylase family protein</fullName>
    </submittedName>
</protein>
<gene>
    <name evidence="7" type="ORF">EOE48_06780</name>
</gene>
<dbReference type="EMBL" id="SACP01000004">
    <property type="protein sequence ID" value="RVU20302.1"/>
    <property type="molecule type" value="Genomic_DNA"/>
</dbReference>
<keyword evidence="5" id="KW-0479">Metal-binding</keyword>
<keyword evidence="8" id="KW-1185">Reference proteome</keyword>
<feature type="region of interest" description="Disordered" evidence="6">
    <location>
        <begin position="237"/>
        <end position="266"/>
    </location>
</feature>
<feature type="binding site" evidence="5">
    <location>
        <position position="324"/>
    </location>
    <ligand>
        <name>Ca(2+)</name>
        <dbReference type="ChEBI" id="CHEBI:29108"/>
    </ligand>
</feature>
<dbReference type="PANTHER" id="PTHR34218">
    <property type="entry name" value="PEPTIDASE S45 PENICILLIN AMIDASE"/>
    <property type="match status" value="1"/>
</dbReference>
<evidence type="ECO:0000313" key="7">
    <source>
        <dbReference type="EMBL" id="RVU20302.1"/>
    </source>
</evidence>
<dbReference type="OrthoDB" id="9760084at2"/>
<dbReference type="GO" id="GO:0016811">
    <property type="term" value="F:hydrolase activity, acting on carbon-nitrogen (but not peptide) bonds, in linear amides"/>
    <property type="evidence" value="ECO:0007669"/>
    <property type="project" value="InterPro"/>
</dbReference>
<evidence type="ECO:0000256" key="5">
    <source>
        <dbReference type="PIRSR" id="PIRSR001227-2"/>
    </source>
</evidence>
<dbReference type="InterPro" id="IPR014395">
    <property type="entry name" value="Pen/GL7ACA/AHL_acylase"/>
</dbReference>
<feature type="compositionally biased region" description="Low complexity" evidence="6">
    <location>
        <begin position="237"/>
        <end position="251"/>
    </location>
</feature>
<comment type="cofactor">
    <cofactor evidence="5">
        <name>Ca(2+)</name>
        <dbReference type="ChEBI" id="CHEBI:29108"/>
    </cofactor>
    <text evidence="5">Binds 1 Ca(2+) ion per dimer.</text>
</comment>
<dbReference type="PIRSF" id="PIRSF001227">
    <property type="entry name" value="Pen_acylase"/>
    <property type="match status" value="1"/>
</dbReference>
<dbReference type="Gene3D" id="1.10.439.10">
    <property type="entry name" value="Penicillin Amidohydrolase, domain 1"/>
    <property type="match status" value="1"/>
</dbReference>
<dbReference type="CDD" id="cd03747">
    <property type="entry name" value="Ntn_PGA_like"/>
    <property type="match status" value="1"/>
</dbReference>
<feature type="binding site" evidence="5">
    <location>
        <position position="327"/>
    </location>
    <ligand>
        <name>Ca(2+)</name>
        <dbReference type="ChEBI" id="CHEBI:29108"/>
    </ligand>
</feature>
<feature type="binding site" evidence="5">
    <location>
        <position position="159"/>
    </location>
    <ligand>
        <name>Ca(2+)</name>
        <dbReference type="ChEBI" id="CHEBI:29108"/>
    </ligand>
</feature>
<keyword evidence="3" id="KW-0865">Zymogen</keyword>
<dbReference type="AlphaFoldDB" id="A0A3S2YVP2"/>
<dbReference type="InterPro" id="IPR029055">
    <property type="entry name" value="Ntn_hydrolases_N"/>
</dbReference>
<dbReference type="InterPro" id="IPR023343">
    <property type="entry name" value="Penicillin_amidase_dom1"/>
</dbReference>
<keyword evidence="5" id="KW-0106">Calcium</keyword>
<dbReference type="RefSeq" id="WP_127728020.1">
    <property type="nucleotide sequence ID" value="NZ_SACP01000004.1"/>
</dbReference>
<comment type="similarity">
    <text evidence="1">Belongs to the peptidase S45 family.</text>
</comment>
<feature type="active site" description="Nucleophile" evidence="4">
    <location>
        <position position="252"/>
    </location>
</feature>
<dbReference type="GO" id="GO:0046872">
    <property type="term" value="F:metal ion binding"/>
    <property type="evidence" value="ECO:0007669"/>
    <property type="project" value="UniProtKB-KW"/>
</dbReference>
<reference evidence="7 8" key="1">
    <citation type="submission" date="2019-01" db="EMBL/GenBank/DDBJ databases">
        <authorList>
            <person name="Chen W.-M."/>
        </authorList>
    </citation>
    <scope>NUCLEOTIDE SEQUENCE [LARGE SCALE GENOMIC DNA]</scope>
    <source>
        <strain evidence="7 8">TER-1</strain>
    </source>
</reference>
<dbReference type="Gene3D" id="3.60.20.10">
    <property type="entry name" value="Glutamine Phosphoribosylpyrophosphate, subunit 1, domain 1"/>
    <property type="match status" value="1"/>
</dbReference>